<evidence type="ECO:0000256" key="5">
    <source>
        <dbReference type="ARBA" id="ARBA00022989"/>
    </source>
</evidence>
<dbReference type="GO" id="GO:0035673">
    <property type="term" value="F:oligopeptide transmembrane transporter activity"/>
    <property type="evidence" value="ECO:0007669"/>
    <property type="project" value="InterPro"/>
</dbReference>
<organism evidence="10 11">
    <name type="scientific">Xylaria arbuscula</name>
    <dbReference type="NCBI Taxonomy" id="114810"/>
    <lineage>
        <taxon>Eukaryota</taxon>
        <taxon>Fungi</taxon>
        <taxon>Dikarya</taxon>
        <taxon>Ascomycota</taxon>
        <taxon>Pezizomycotina</taxon>
        <taxon>Sordariomycetes</taxon>
        <taxon>Xylariomycetidae</taxon>
        <taxon>Xylariales</taxon>
        <taxon>Xylariaceae</taxon>
        <taxon>Xylaria</taxon>
    </lineage>
</organism>
<dbReference type="VEuPathDB" id="FungiDB:F4678DRAFT_428068"/>
<dbReference type="InterPro" id="IPR029058">
    <property type="entry name" value="AB_hydrolase_fold"/>
</dbReference>
<evidence type="ECO:0000313" key="10">
    <source>
        <dbReference type="EMBL" id="KAJ3573056.1"/>
    </source>
</evidence>
<feature type="transmembrane region" description="Helical" evidence="8">
    <location>
        <begin position="256"/>
        <end position="274"/>
    </location>
</feature>
<dbReference type="PANTHER" id="PTHR47562:SF2">
    <property type="entry name" value="CARBOXYMETHYLENEBUTENOLIDASE-RELATED"/>
    <property type="match status" value="1"/>
</dbReference>
<keyword evidence="3" id="KW-0813">Transport</keyword>
<dbReference type="Pfam" id="PF03169">
    <property type="entry name" value="OPT"/>
    <property type="match status" value="2"/>
</dbReference>
<evidence type="ECO:0000256" key="4">
    <source>
        <dbReference type="ARBA" id="ARBA00022692"/>
    </source>
</evidence>
<dbReference type="InterPro" id="IPR002925">
    <property type="entry name" value="Dienelactn_hydro"/>
</dbReference>
<dbReference type="AlphaFoldDB" id="A0A9W8NFQ6"/>
<dbReference type="GO" id="GO:0016787">
    <property type="term" value="F:hydrolase activity"/>
    <property type="evidence" value="ECO:0007669"/>
    <property type="project" value="InterPro"/>
</dbReference>
<feature type="compositionally biased region" description="Polar residues" evidence="7">
    <location>
        <begin position="418"/>
        <end position="435"/>
    </location>
</feature>
<feature type="transmembrane region" description="Helical" evidence="8">
    <location>
        <begin position="51"/>
        <end position="73"/>
    </location>
</feature>
<dbReference type="Pfam" id="PF01738">
    <property type="entry name" value="DLH"/>
    <property type="match status" value="1"/>
</dbReference>
<feature type="transmembrane region" description="Helical" evidence="8">
    <location>
        <begin position="79"/>
        <end position="99"/>
    </location>
</feature>
<name>A0A9W8NFQ6_9PEZI</name>
<comment type="caution">
    <text evidence="10">The sequence shown here is derived from an EMBL/GenBank/DDBJ whole genome shotgun (WGS) entry which is preliminary data.</text>
</comment>
<keyword evidence="11" id="KW-1185">Reference proteome</keyword>
<evidence type="ECO:0000256" key="8">
    <source>
        <dbReference type="SAM" id="Phobius"/>
    </source>
</evidence>
<dbReference type="PANTHER" id="PTHR47562">
    <property type="match status" value="1"/>
</dbReference>
<dbReference type="InterPro" id="IPR004813">
    <property type="entry name" value="OPT"/>
</dbReference>
<comment type="similarity">
    <text evidence="2">Belongs to the oligopeptide OPT transporter family.</text>
</comment>
<evidence type="ECO:0000256" key="3">
    <source>
        <dbReference type="ARBA" id="ARBA00022448"/>
    </source>
</evidence>
<sequence length="964" mass="104665">MAPDRGLTVLEPIPDDELQAEPGAEQMRTPTTTGESEGDPPVKFLPEGQHFTIRGVVVGLLVGLVIVFSNMYFGLQTGWVSMMTMPASLLGFGIFRTLSRHLSFPFSPVENVLVQSVAGGMAIMPLGCGFVGVLPAMEYLLKPSEQGPIFLSMGKLIIWSLGLCYFGVVFAVPLRRQVIIREQLKFPSGFSTAVLIGVLHGKGSTQSSGALDPSKAATFGSLALENQPLFQSEDAGDEEHRASSAKKQAWAANIRLLLLTFGISGVYTLCTYFFPILRNLPVFGTVAAETWLWTLNPSFAYIGQGIIMGPATTIHMLLGAVIGWGVLSPLAKNRGWAPGPISDWESGSKGWIVWTSLAIMLADAVISLGHIALRPLFEHGPALLVSLKKKYDRDGFKGLFRRQPSGYTAVAGDETMSSRHSTSSRGGPGSVANTAHENEDRRVWDHDDAPPEQLVGTKTVSIGLVVSVLFCIGSIHIVFGELVPLYGTIIAVFMAMVLSIMGPAFSSTSLPALSRRLGSAGGRPNARPENWPPTGSCTQGPVLGPDVIGATVGAVVSAWIYRLYTAVYEVPGDLFQVPTAFVWIFTARLVTGKGLPYMAREFAMGAAVIFAVFTVLRIKGMGRKWHAYIPGGIAVAVGMYNVPSFTLARTIGGLMNWYWRVRLGKDDTPLIVLASKRDTVKMLINESYVDVVTKADGKDGSMRIFVFHPTVPQYPDARFPGVVLFSEIYQVTGPVERFARQIAGQGYIVAAPSSYHDFVGPEALAYDNPGTDLGNELKIKKTLHSYDEDSSKAVDYLLSLPTCTGRIGTTGMCLGGHLTLRATLDPRISASVAYFATDVHSRTLGPYEAKDMSTDGPPDSNHTIDRLSEIKGEVAMIWGIKDTHVPDEGRDLIRLKLRQAGTVFSFYEFAWSQHAFIRDELSKGRYDPAITKICFEVLLELFGRVLKTDLGPRDTNPAKIEHVC</sequence>
<feature type="region of interest" description="Disordered" evidence="7">
    <location>
        <begin position="1"/>
        <end position="42"/>
    </location>
</feature>
<dbReference type="Proteomes" id="UP001148614">
    <property type="component" value="Unassembled WGS sequence"/>
</dbReference>
<proteinExistence type="inferred from homology"/>
<feature type="region of interest" description="Disordered" evidence="7">
    <location>
        <begin position="411"/>
        <end position="435"/>
    </location>
</feature>
<feature type="transmembrane region" description="Helical" evidence="8">
    <location>
        <begin position="156"/>
        <end position="174"/>
    </location>
</feature>
<keyword evidence="4 8" id="KW-0812">Transmembrane</keyword>
<feature type="transmembrane region" description="Helical" evidence="8">
    <location>
        <begin position="602"/>
        <end position="619"/>
    </location>
</feature>
<feature type="transmembrane region" description="Helical" evidence="8">
    <location>
        <begin position="460"/>
        <end position="479"/>
    </location>
</feature>
<feature type="transmembrane region" description="Helical" evidence="8">
    <location>
        <begin position="314"/>
        <end position="331"/>
    </location>
</feature>
<evidence type="ECO:0000256" key="2">
    <source>
        <dbReference type="ARBA" id="ARBA00008807"/>
    </source>
</evidence>
<dbReference type="NCBIfam" id="TIGR00728">
    <property type="entry name" value="OPT_sfam"/>
    <property type="match status" value="1"/>
</dbReference>
<evidence type="ECO:0000256" key="6">
    <source>
        <dbReference type="ARBA" id="ARBA00023136"/>
    </source>
</evidence>
<feature type="transmembrane region" description="Helical" evidence="8">
    <location>
        <begin position="351"/>
        <end position="373"/>
    </location>
</feature>
<accession>A0A9W8NFQ6</accession>
<gene>
    <name evidence="10" type="ORF">NPX13_g4842</name>
</gene>
<dbReference type="Gene3D" id="3.40.50.1820">
    <property type="entry name" value="alpha/beta hydrolase"/>
    <property type="match status" value="1"/>
</dbReference>
<keyword evidence="5 8" id="KW-1133">Transmembrane helix</keyword>
<evidence type="ECO:0000259" key="9">
    <source>
        <dbReference type="Pfam" id="PF01738"/>
    </source>
</evidence>
<comment type="subcellular location">
    <subcellularLocation>
        <location evidence="1">Membrane</location>
        <topology evidence="1">Multi-pass membrane protein</topology>
    </subcellularLocation>
</comment>
<evidence type="ECO:0000256" key="7">
    <source>
        <dbReference type="SAM" id="MobiDB-lite"/>
    </source>
</evidence>
<protein>
    <recommendedName>
        <fullName evidence="9">Dienelactone hydrolase domain-containing protein</fullName>
    </recommendedName>
</protein>
<dbReference type="SUPFAM" id="SSF53474">
    <property type="entry name" value="alpha/beta-Hydrolases"/>
    <property type="match status" value="1"/>
</dbReference>
<feature type="transmembrane region" description="Helical" evidence="8">
    <location>
        <begin position="485"/>
        <end position="506"/>
    </location>
</feature>
<keyword evidence="6 8" id="KW-0472">Membrane</keyword>
<feature type="transmembrane region" description="Helical" evidence="8">
    <location>
        <begin position="111"/>
        <end position="136"/>
    </location>
</feature>
<feature type="transmembrane region" description="Helical" evidence="8">
    <location>
        <begin position="625"/>
        <end position="642"/>
    </location>
</feature>
<dbReference type="EMBL" id="JANPWZ010000713">
    <property type="protein sequence ID" value="KAJ3573056.1"/>
    <property type="molecule type" value="Genomic_DNA"/>
</dbReference>
<feature type="domain" description="Dienelactone hydrolase" evidence="9">
    <location>
        <begin position="715"/>
        <end position="945"/>
    </location>
</feature>
<dbReference type="GO" id="GO:0016020">
    <property type="term" value="C:membrane"/>
    <property type="evidence" value="ECO:0007669"/>
    <property type="project" value="UniProtKB-SubCell"/>
</dbReference>
<evidence type="ECO:0000313" key="11">
    <source>
        <dbReference type="Proteomes" id="UP001148614"/>
    </source>
</evidence>
<evidence type="ECO:0000256" key="1">
    <source>
        <dbReference type="ARBA" id="ARBA00004141"/>
    </source>
</evidence>
<reference evidence="10" key="1">
    <citation type="submission" date="2022-07" db="EMBL/GenBank/DDBJ databases">
        <title>Genome Sequence of Xylaria arbuscula.</title>
        <authorList>
            <person name="Buettner E."/>
        </authorList>
    </citation>
    <scope>NUCLEOTIDE SEQUENCE</scope>
    <source>
        <strain evidence="10">VT107</strain>
    </source>
</reference>